<dbReference type="PANTHER" id="PTHR30221">
    <property type="entry name" value="SMALL-CONDUCTANCE MECHANOSENSITIVE CHANNEL"/>
    <property type="match status" value="1"/>
</dbReference>
<dbReference type="Gene3D" id="3.30.70.100">
    <property type="match status" value="1"/>
</dbReference>
<evidence type="ECO:0000256" key="7">
    <source>
        <dbReference type="SAM" id="Phobius"/>
    </source>
</evidence>
<name>A0AAE3SEB8_9BACT</name>
<evidence type="ECO:0000259" key="8">
    <source>
        <dbReference type="Pfam" id="PF00924"/>
    </source>
</evidence>
<sequence length="299" mass="33433">MINNFANAYNKIFIKLFDWYDTIISMLPNFLVAVLVLIITFVVAKFIRNIVSKTLQRFLYNEAVNSLLNAIVYTAIIIAGTFVALGVLNLDKTVTSLLAGIGIIGLAVGFAFKDVASNFLSGIYMAVKSPINVGDIIEYNDIYGTIKEIGIRATTLTTLQGQDVIIPNRLIIENYYTHYTINGQRRIDLSVGISYGDDLEKAEHITKKAIEEIPFLKPEKTVELFYTEFGSSSINFVVQYWVDFKSETDYLKAQSQGIKNIKLAYDKNDITITFPIRTLDFGIKGGKSLGEVLSEAKNE</sequence>
<evidence type="ECO:0000256" key="1">
    <source>
        <dbReference type="ARBA" id="ARBA00004651"/>
    </source>
</evidence>
<dbReference type="SUPFAM" id="SSF82689">
    <property type="entry name" value="Mechanosensitive channel protein MscS (YggB), C-terminal domain"/>
    <property type="match status" value="1"/>
</dbReference>
<comment type="similarity">
    <text evidence="2">Belongs to the MscS (TC 1.A.23) family.</text>
</comment>
<feature type="domain" description="Mechanosensitive ion channel MscS" evidence="8">
    <location>
        <begin position="114"/>
        <end position="174"/>
    </location>
</feature>
<protein>
    <submittedName>
        <fullName evidence="11">Mechanosensitive ion channel</fullName>
    </submittedName>
</protein>
<comment type="caution">
    <text evidence="11">The sequence shown here is derived from an EMBL/GenBank/DDBJ whole genome shotgun (WGS) entry which is preliminary data.</text>
</comment>
<dbReference type="Proteomes" id="UP001209229">
    <property type="component" value="Unassembled WGS sequence"/>
</dbReference>
<evidence type="ECO:0000313" key="11">
    <source>
        <dbReference type="EMBL" id="MCW3784893.1"/>
    </source>
</evidence>
<dbReference type="RefSeq" id="WP_301188464.1">
    <property type="nucleotide sequence ID" value="NZ_JAPDPJ010000001.1"/>
</dbReference>
<proteinExistence type="inferred from homology"/>
<organism evidence="11 12">
    <name type="scientific">Plebeiibacterium sediminum</name>
    <dbReference type="NCBI Taxonomy" id="2992112"/>
    <lineage>
        <taxon>Bacteria</taxon>
        <taxon>Pseudomonadati</taxon>
        <taxon>Bacteroidota</taxon>
        <taxon>Bacteroidia</taxon>
        <taxon>Marinilabiliales</taxon>
        <taxon>Marinilabiliaceae</taxon>
        <taxon>Plebeiibacterium</taxon>
    </lineage>
</organism>
<dbReference type="Gene3D" id="2.30.30.60">
    <property type="match status" value="1"/>
</dbReference>
<dbReference type="PANTHER" id="PTHR30221:SF1">
    <property type="entry name" value="SMALL-CONDUCTANCE MECHANOSENSITIVE CHANNEL"/>
    <property type="match status" value="1"/>
</dbReference>
<dbReference type="InterPro" id="IPR045275">
    <property type="entry name" value="MscS_archaea/bacteria_type"/>
</dbReference>
<dbReference type="GO" id="GO:0005886">
    <property type="term" value="C:plasma membrane"/>
    <property type="evidence" value="ECO:0007669"/>
    <property type="project" value="UniProtKB-SubCell"/>
</dbReference>
<evidence type="ECO:0000256" key="2">
    <source>
        <dbReference type="ARBA" id="ARBA00008017"/>
    </source>
</evidence>
<dbReference type="SUPFAM" id="SSF82861">
    <property type="entry name" value="Mechanosensitive channel protein MscS (YggB), transmembrane region"/>
    <property type="match status" value="1"/>
</dbReference>
<keyword evidence="12" id="KW-1185">Reference proteome</keyword>
<dbReference type="InterPro" id="IPR006685">
    <property type="entry name" value="MscS_channel_2nd"/>
</dbReference>
<keyword evidence="6 7" id="KW-0472">Membrane</keyword>
<evidence type="ECO:0000256" key="5">
    <source>
        <dbReference type="ARBA" id="ARBA00022989"/>
    </source>
</evidence>
<feature type="domain" description="Mechanosensitive ion channel transmembrane helices 2/3" evidence="10">
    <location>
        <begin position="72"/>
        <end position="113"/>
    </location>
</feature>
<evidence type="ECO:0000256" key="6">
    <source>
        <dbReference type="ARBA" id="ARBA00023136"/>
    </source>
</evidence>
<keyword evidence="4 7" id="KW-0812">Transmembrane</keyword>
<dbReference type="InterPro" id="IPR010920">
    <property type="entry name" value="LSM_dom_sf"/>
</dbReference>
<dbReference type="InterPro" id="IPR011066">
    <property type="entry name" value="MscS_channel_C_sf"/>
</dbReference>
<dbReference type="Gene3D" id="1.10.287.1260">
    <property type="match status" value="1"/>
</dbReference>
<keyword evidence="3" id="KW-1003">Cell membrane</keyword>
<dbReference type="SUPFAM" id="SSF50182">
    <property type="entry name" value="Sm-like ribonucleoproteins"/>
    <property type="match status" value="1"/>
</dbReference>
<dbReference type="Pfam" id="PF21082">
    <property type="entry name" value="MS_channel_3rd"/>
    <property type="match status" value="1"/>
</dbReference>
<reference evidence="11" key="1">
    <citation type="submission" date="2022-10" db="EMBL/GenBank/DDBJ databases">
        <authorList>
            <person name="Yu W.X."/>
        </authorList>
    </citation>
    <scope>NUCLEOTIDE SEQUENCE</scope>
    <source>
        <strain evidence="11">AAT</strain>
    </source>
</reference>
<dbReference type="InterPro" id="IPR049142">
    <property type="entry name" value="MS_channel_1st"/>
</dbReference>
<evidence type="ECO:0000256" key="3">
    <source>
        <dbReference type="ARBA" id="ARBA00022475"/>
    </source>
</evidence>
<dbReference type="Pfam" id="PF00924">
    <property type="entry name" value="MS_channel_2nd"/>
    <property type="match status" value="1"/>
</dbReference>
<dbReference type="Pfam" id="PF05552">
    <property type="entry name" value="MS_channel_1st_1"/>
    <property type="match status" value="1"/>
</dbReference>
<evidence type="ECO:0000256" key="4">
    <source>
        <dbReference type="ARBA" id="ARBA00022692"/>
    </source>
</evidence>
<gene>
    <name evidence="11" type="ORF">OM075_00370</name>
</gene>
<dbReference type="Pfam" id="PF21088">
    <property type="entry name" value="MS_channel_1st"/>
    <property type="match status" value="1"/>
</dbReference>
<dbReference type="EMBL" id="JAPDPJ010000001">
    <property type="protein sequence ID" value="MCW3784893.1"/>
    <property type="molecule type" value="Genomic_DNA"/>
</dbReference>
<feature type="transmembrane region" description="Helical" evidence="7">
    <location>
        <begin position="23"/>
        <end position="47"/>
    </location>
</feature>
<comment type="subcellular location">
    <subcellularLocation>
        <location evidence="1">Cell membrane</location>
        <topology evidence="1">Multi-pass membrane protein</topology>
    </subcellularLocation>
</comment>
<accession>A0AAE3SEB8</accession>
<dbReference type="AlphaFoldDB" id="A0AAE3SEB8"/>
<dbReference type="GO" id="GO:0008381">
    <property type="term" value="F:mechanosensitive monoatomic ion channel activity"/>
    <property type="evidence" value="ECO:0007669"/>
    <property type="project" value="InterPro"/>
</dbReference>
<dbReference type="InterPro" id="IPR023408">
    <property type="entry name" value="MscS_beta-dom_sf"/>
</dbReference>
<feature type="domain" description="Mechanosensitive ion channel MscS C-terminal" evidence="9">
    <location>
        <begin position="187"/>
        <end position="272"/>
    </location>
</feature>
<feature type="transmembrane region" description="Helical" evidence="7">
    <location>
        <begin position="94"/>
        <end position="112"/>
    </location>
</feature>
<keyword evidence="5 7" id="KW-1133">Transmembrane helix</keyword>
<evidence type="ECO:0000313" key="12">
    <source>
        <dbReference type="Proteomes" id="UP001209229"/>
    </source>
</evidence>
<evidence type="ECO:0000259" key="9">
    <source>
        <dbReference type="Pfam" id="PF21082"/>
    </source>
</evidence>
<dbReference type="InterPro" id="IPR008910">
    <property type="entry name" value="MSC_TM_helix"/>
</dbReference>
<feature type="transmembrane region" description="Helical" evidence="7">
    <location>
        <begin position="67"/>
        <end position="88"/>
    </location>
</feature>
<evidence type="ECO:0000259" key="10">
    <source>
        <dbReference type="Pfam" id="PF21088"/>
    </source>
</evidence>
<dbReference type="InterPro" id="IPR049278">
    <property type="entry name" value="MS_channel_C"/>
</dbReference>
<dbReference type="InterPro" id="IPR011014">
    <property type="entry name" value="MscS_channel_TM-2"/>
</dbReference>